<reference evidence="4" key="1">
    <citation type="submission" date="2020-01" db="EMBL/GenBank/DDBJ databases">
        <title>Development of genomics and gene disruption for Polysphondylium violaceum indicates a role for the polyketide synthase stlB in stalk morphogenesis.</title>
        <authorList>
            <person name="Narita B."/>
            <person name="Kawabe Y."/>
            <person name="Kin K."/>
            <person name="Saito T."/>
            <person name="Gibbs R."/>
            <person name="Kuspa A."/>
            <person name="Muzny D."/>
            <person name="Queller D."/>
            <person name="Richards S."/>
            <person name="Strassman J."/>
            <person name="Sucgang R."/>
            <person name="Worley K."/>
            <person name="Schaap P."/>
        </authorList>
    </citation>
    <scope>NUCLEOTIDE SEQUENCE</scope>
    <source>
        <strain evidence="4">QSvi11</strain>
    </source>
</reference>
<dbReference type="PANTHER" id="PTHR46938:SF2">
    <property type="entry name" value="DISCOIDIN-2"/>
    <property type="match status" value="1"/>
</dbReference>
<dbReference type="FunFam" id="2.60.40.2080:FF:000001">
    <property type="entry name" value="Discoidin-1 subunit A"/>
    <property type="match status" value="1"/>
</dbReference>
<keyword evidence="2" id="KW-0130">Cell adhesion</keyword>
<dbReference type="InterPro" id="IPR052487">
    <property type="entry name" value="Galactose-binding_lectin"/>
</dbReference>
<dbReference type="GO" id="GO:0070492">
    <property type="term" value="F:oligosaccharide binding"/>
    <property type="evidence" value="ECO:0007669"/>
    <property type="project" value="TreeGrafter"/>
</dbReference>
<sequence length="255" mass="28303">MSTVPANSVACIANCLLQLRSSTDYNADHGAKNSLLNFANSTTDKNFTVSNSWSSAGLDKNQFIMAGSDAVKEFVAISTQGRGDNDQWVTSYIIRYSLDNINWFEYNNSQVFNANTDRNSIVTHTFNPPIKARSIAVHPQSYHISLRWEVYSKPLDTTNHNSFVQVGTVSIGDRSLNQGNGDRKITRKVVFPKAFGSIPKVAIGSHLIDAQTDNGQMRWRVDAANITNTGFDCVFNTWGSNCVYDIIVDYIALEN</sequence>
<dbReference type="PROSITE" id="PS01285">
    <property type="entry name" value="FA58C_1"/>
    <property type="match status" value="1"/>
</dbReference>
<dbReference type="Gene3D" id="2.60.40.2080">
    <property type="match status" value="1"/>
</dbReference>
<evidence type="ECO:0000313" key="5">
    <source>
        <dbReference type="Proteomes" id="UP000695562"/>
    </source>
</evidence>
<dbReference type="OrthoDB" id="5985199at2759"/>
<dbReference type="CDD" id="cd00057">
    <property type="entry name" value="FA58C"/>
    <property type="match status" value="1"/>
</dbReference>
<dbReference type="Gene3D" id="2.60.120.260">
    <property type="entry name" value="Galactose-binding domain-like"/>
    <property type="match status" value="1"/>
</dbReference>
<dbReference type="AlphaFoldDB" id="A0A8J4PWU7"/>
<dbReference type="GO" id="GO:0046871">
    <property type="term" value="F:N-acetylgalactosamine binding"/>
    <property type="evidence" value="ECO:0007669"/>
    <property type="project" value="TreeGrafter"/>
</dbReference>
<feature type="domain" description="F5/8 type C" evidence="3">
    <location>
        <begin position="11"/>
        <end position="139"/>
    </location>
</feature>
<dbReference type="FunFam" id="2.60.120.260:FF:000016">
    <property type="entry name" value="Contactin-associated protein-like 4 isoform 1"/>
    <property type="match status" value="1"/>
</dbReference>
<accession>A0A8J4PWU7</accession>
<dbReference type="SMART" id="SM00231">
    <property type="entry name" value="FA58C"/>
    <property type="match status" value="1"/>
</dbReference>
<evidence type="ECO:0000256" key="2">
    <source>
        <dbReference type="ARBA" id="ARBA00022889"/>
    </source>
</evidence>
<dbReference type="Pfam" id="PF09458">
    <property type="entry name" value="H_lectin"/>
    <property type="match status" value="1"/>
</dbReference>
<dbReference type="GO" id="GO:0098609">
    <property type="term" value="P:cell-cell adhesion"/>
    <property type="evidence" value="ECO:0007669"/>
    <property type="project" value="TreeGrafter"/>
</dbReference>
<comment type="caution">
    <text evidence="4">The sequence shown here is derived from an EMBL/GenBank/DDBJ whole genome shotgun (WGS) entry which is preliminary data.</text>
</comment>
<dbReference type="EMBL" id="AJWJ01000208">
    <property type="protein sequence ID" value="KAF2073374.1"/>
    <property type="molecule type" value="Genomic_DNA"/>
</dbReference>
<evidence type="ECO:0000313" key="4">
    <source>
        <dbReference type="EMBL" id="KAF2073374.1"/>
    </source>
</evidence>
<dbReference type="PROSITE" id="PS50022">
    <property type="entry name" value="FA58C_3"/>
    <property type="match status" value="1"/>
</dbReference>
<dbReference type="PANTHER" id="PTHR46938">
    <property type="entry name" value="DISCOIDIN-1 SUBUNIT A-RELATED-RELATED"/>
    <property type="match status" value="1"/>
</dbReference>
<protein>
    <recommendedName>
        <fullName evidence="3">F5/8 type C domain-containing protein</fullName>
    </recommendedName>
</protein>
<dbReference type="GO" id="GO:0009986">
    <property type="term" value="C:cell surface"/>
    <property type="evidence" value="ECO:0007669"/>
    <property type="project" value="TreeGrafter"/>
</dbReference>
<evidence type="ECO:0000259" key="3">
    <source>
        <dbReference type="PROSITE" id="PS50022"/>
    </source>
</evidence>
<dbReference type="SUPFAM" id="SSF49785">
    <property type="entry name" value="Galactose-binding domain-like"/>
    <property type="match status" value="1"/>
</dbReference>
<gene>
    <name evidence="4" type="ORF">CYY_005319</name>
</gene>
<dbReference type="InterPro" id="IPR019019">
    <property type="entry name" value="H-type_lectin_domain"/>
</dbReference>
<dbReference type="Pfam" id="PF00754">
    <property type="entry name" value="F5_F8_type_C"/>
    <property type="match status" value="1"/>
</dbReference>
<dbReference type="GO" id="GO:0030247">
    <property type="term" value="F:polysaccharide binding"/>
    <property type="evidence" value="ECO:0007669"/>
    <property type="project" value="TreeGrafter"/>
</dbReference>
<keyword evidence="5" id="KW-1185">Reference proteome</keyword>
<proteinExistence type="predicted"/>
<dbReference type="InterPro" id="IPR008979">
    <property type="entry name" value="Galactose-bd-like_sf"/>
</dbReference>
<dbReference type="Proteomes" id="UP000695562">
    <property type="component" value="Unassembled WGS sequence"/>
</dbReference>
<evidence type="ECO:0000256" key="1">
    <source>
        <dbReference type="ARBA" id="ARBA00022734"/>
    </source>
</evidence>
<keyword evidence="1" id="KW-0430">Lectin</keyword>
<dbReference type="GO" id="GO:0007010">
    <property type="term" value="P:cytoskeleton organization"/>
    <property type="evidence" value="ECO:0007669"/>
    <property type="project" value="UniProtKB-ARBA"/>
</dbReference>
<name>A0A8J4PWU7_9MYCE</name>
<organism evidence="4 5">
    <name type="scientific">Polysphondylium violaceum</name>
    <dbReference type="NCBI Taxonomy" id="133409"/>
    <lineage>
        <taxon>Eukaryota</taxon>
        <taxon>Amoebozoa</taxon>
        <taxon>Evosea</taxon>
        <taxon>Eumycetozoa</taxon>
        <taxon>Dictyostelia</taxon>
        <taxon>Dictyosteliales</taxon>
        <taxon>Dictyosteliaceae</taxon>
        <taxon>Polysphondylium</taxon>
    </lineage>
</organism>
<dbReference type="SUPFAM" id="SSF141086">
    <property type="entry name" value="Agglutinin HPA-like"/>
    <property type="match status" value="1"/>
</dbReference>
<dbReference type="GO" id="GO:0045335">
    <property type="term" value="C:phagocytic vesicle"/>
    <property type="evidence" value="ECO:0007669"/>
    <property type="project" value="TreeGrafter"/>
</dbReference>
<dbReference type="InterPro" id="IPR037221">
    <property type="entry name" value="H-type_lectin_dom_sf"/>
</dbReference>
<dbReference type="InterPro" id="IPR000421">
    <property type="entry name" value="FA58C"/>
</dbReference>
<dbReference type="GO" id="GO:0098636">
    <property type="term" value="C:protein complex involved in cell adhesion"/>
    <property type="evidence" value="ECO:0007669"/>
    <property type="project" value="TreeGrafter"/>
</dbReference>